<dbReference type="Pfam" id="PF08238">
    <property type="entry name" value="Sel1"/>
    <property type="match status" value="5"/>
</dbReference>
<keyword evidence="4" id="KW-0418">Kinase</keyword>
<dbReference type="Pfam" id="PF07714">
    <property type="entry name" value="PK_Tyr_Ser-Thr"/>
    <property type="match status" value="1"/>
</dbReference>
<dbReference type="PANTHER" id="PTHR43628">
    <property type="entry name" value="ACTIVATOR OF C KINASE PROTEIN 1-RELATED"/>
    <property type="match status" value="1"/>
</dbReference>
<keyword evidence="1" id="KW-0067">ATP-binding</keyword>
<dbReference type="GO" id="GO:0004672">
    <property type="term" value="F:protein kinase activity"/>
    <property type="evidence" value="ECO:0007669"/>
    <property type="project" value="InterPro"/>
</dbReference>
<evidence type="ECO:0000259" key="3">
    <source>
        <dbReference type="PROSITE" id="PS50011"/>
    </source>
</evidence>
<name>A0A397W623_9GLOM</name>
<evidence type="ECO:0000256" key="1">
    <source>
        <dbReference type="PROSITE-ProRule" id="PRU10141"/>
    </source>
</evidence>
<dbReference type="InterPro" id="IPR006597">
    <property type="entry name" value="Sel1-like"/>
</dbReference>
<dbReference type="STRING" id="44941.A0A397W623"/>
<dbReference type="InterPro" id="IPR011990">
    <property type="entry name" value="TPR-like_helical_dom_sf"/>
</dbReference>
<organism evidence="4 5">
    <name type="scientific">Gigaspora rosea</name>
    <dbReference type="NCBI Taxonomy" id="44941"/>
    <lineage>
        <taxon>Eukaryota</taxon>
        <taxon>Fungi</taxon>
        <taxon>Fungi incertae sedis</taxon>
        <taxon>Mucoromycota</taxon>
        <taxon>Glomeromycotina</taxon>
        <taxon>Glomeromycetes</taxon>
        <taxon>Diversisporales</taxon>
        <taxon>Gigasporaceae</taxon>
        <taxon>Gigaspora</taxon>
    </lineage>
</organism>
<keyword evidence="1" id="KW-0547">Nucleotide-binding</keyword>
<feature type="binding site" evidence="1">
    <location>
        <position position="217"/>
    </location>
    <ligand>
        <name>ATP</name>
        <dbReference type="ChEBI" id="CHEBI:30616"/>
    </ligand>
</feature>
<dbReference type="SMART" id="SM00671">
    <property type="entry name" value="SEL1"/>
    <property type="match status" value="4"/>
</dbReference>
<dbReference type="SUPFAM" id="SSF81901">
    <property type="entry name" value="HCP-like"/>
    <property type="match status" value="1"/>
</dbReference>
<dbReference type="InterPro" id="IPR017441">
    <property type="entry name" value="Protein_kinase_ATP_BS"/>
</dbReference>
<protein>
    <submittedName>
        <fullName evidence="4">Kinase-like domain-containing protein</fullName>
    </submittedName>
</protein>
<dbReference type="EMBL" id="QKWP01000031">
    <property type="protein sequence ID" value="RIB29718.1"/>
    <property type="molecule type" value="Genomic_DNA"/>
</dbReference>
<gene>
    <name evidence="4" type="ORF">C2G38_2238760</name>
</gene>
<dbReference type="PANTHER" id="PTHR43628:SF1">
    <property type="entry name" value="CHITIN SYNTHASE REGULATORY FACTOR 2-RELATED"/>
    <property type="match status" value="1"/>
</dbReference>
<feature type="compositionally biased region" description="Acidic residues" evidence="2">
    <location>
        <begin position="447"/>
        <end position="477"/>
    </location>
</feature>
<sequence length="539" mass="62119">MQGLEPRIVQIILASCYRYGKWVEKDERKAFNYYQKLAEMDDSYGIFFVGICYENGIGVEKDKHRALIYYQKSSEMGNIRGIFALGNCHQYGIEVKKDERKAFIYYQKSAEMGDACGTNSVGCCYWGGVGVEMDQHKAFIYFQKAAKMGNVVGICNVGLCYKNGTGVEKNEKKQEYFRWIPFDKFENIEEIGKGAFSTVFKTRCLNQYGLYETVAIKILKAYHSLSQYLGISRDEKTKDYILVLSYAKYGSLSKNLNNIVKLDWKIKLKILHDIVSNLYRIHSKGYLHRDLHPGNILLKENYEAYITDLGLSKPLDEKEQEECIHGVLPYIAAEIFQKNPYIKASDIYSFGIIMVEMTTGQRSFNDYKFDIDLVVTICNFELRPKCAPNTPDCYVELANHCMSSNPDKRPNVREIINKLNQWLNIIESDIDTENESDIDTENKSDIDIENESDTDIENESDIDIENESENESDIENENEGRIKRQFIKSNEINKNLPMITENLNKIYTSKPYNISEISARLSKIYGTKIVSDIEIPDNI</sequence>
<keyword evidence="5" id="KW-1185">Reference proteome</keyword>
<evidence type="ECO:0000313" key="4">
    <source>
        <dbReference type="EMBL" id="RIB29718.1"/>
    </source>
</evidence>
<evidence type="ECO:0000256" key="2">
    <source>
        <dbReference type="SAM" id="MobiDB-lite"/>
    </source>
</evidence>
<dbReference type="Gene3D" id="1.25.40.10">
    <property type="entry name" value="Tetratricopeptide repeat domain"/>
    <property type="match status" value="1"/>
</dbReference>
<comment type="caution">
    <text evidence="4">The sequence shown here is derived from an EMBL/GenBank/DDBJ whole genome shotgun (WGS) entry which is preliminary data.</text>
</comment>
<dbReference type="Proteomes" id="UP000266673">
    <property type="component" value="Unassembled WGS sequence"/>
</dbReference>
<feature type="domain" description="Protein kinase" evidence="3">
    <location>
        <begin position="185"/>
        <end position="423"/>
    </location>
</feature>
<dbReference type="GO" id="GO:0005524">
    <property type="term" value="F:ATP binding"/>
    <property type="evidence" value="ECO:0007669"/>
    <property type="project" value="UniProtKB-UniRule"/>
</dbReference>
<accession>A0A397W623</accession>
<keyword evidence="4" id="KW-0808">Transferase</keyword>
<dbReference type="Gene3D" id="1.10.510.10">
    <property type="entry name" value="Transferase(Phosphotransferase) domain 1"/>
    <property type="match status" value="1"/>
</dbReference>
<dbReference type="PROSITE" id="PS50011">
    <property type="entry name" value="PROTEIN_KINASE_DOM"/>
    <property type="match status" value="1"/>
</dbReference>
<reference evidence="4 5" key="1">
    <citation type="submission" date="2018-06" db="EMBL/GenBank/DDBJ databases">
        <title>Comparative genomics reveals the genomic features of Rhizophagus irregularis, R. cerebriforme, R. diaphanum and Gigaspora rosea, and their symbiotic lifestyle signature.</title>
        <authorList>
            <person name="Morin E."/>
            <person name="San Clemente H."/>
            <person name="Chen E.C.H."/>
            <person name="De La Providencia I."/>
            <person name="Hainaut M."/>
            <person name="Kuo A."/>
            <person name="Kohler A."/>
            <person name="Murat C."/>
            <person name="Tang N."/>
            <person name="Roy S."/>
            <person name="Loubradou J."/>
            <person name="Henrissat B."/>
            <person name="Grigoriev I.V."/>
            <person name="Corradi N."/>
            <person name="Roux C."/>
            <person name="Martin F.M."/>
        </authorList>
    </citation>
    <scope>NUCLEOTIDE SEQUENCE [LARGE SCALE GENOMIC DNA]</scope>
    <source>
        <strain evidence="4 5">DAOM 194757</strain>
    </source>
</reference>
<dbReference type="AlphaFoldDB" id="A0A397W623"/>
<feature type="region of interest" description="Disordered" evidence="2">
    <location>
        <begin position="433"/>
        <end position="481"/>
    </location>
</feature>
<dbReference type="SUPFAM" id="SSF56112">
    <property type="entry name" value="Protein kinase-like (PK-like)"/>
    <property type="match status" value="1"/>
</dbReference>
<dbReference type="InterPro" id="IPR001245">
    <property type="entry name" value="Ser-Thr/Tyr_kinase_cat_dom"/>
</dbReference>
<dbReference type="InterPro" id="IPR011009">
    <property type="entry name" value="Kinase-like_dom_sf"/>
</dbReference>
<dbReference type="InterPro" id="IPR000719">
    <property type="entry name" value="Prot_kinase_dom"/>
</dbReference>
<proteinExistence type="predicted"/>
<dbReference type="InterPro" id="IPR052945">
    <property type="entry name" value="Mitotic_Regulator"/>
</dbReference>
<evidence type="ECO:0000313" key="5">
    <source>
        <dbReference type="Proteomes" id="UP000266673"/>
    </source>
</evidence>
<dbReference type="PROSITE" id="PS00107">
    <property type="entry name" value="PROTEIN_KINASE_ATP"/>
    <property type="match status" value="1"/>
</dbReference>
<dbReference type="OrthoDB" id="272077at2759"/>